<dbReference type="GO" id="GO:0000155">
    <property type="term" value="F:phosphorelay sensor kinase activity"/>
    <property type="evidence" value="ECO:0007669"/>
    <property type="project" value="InterPro"/>
</dbReference>
<sequence>MRYRFIIIMAAVLCSIRAIAQPYCDVRTFTIRDGLAANIISGFMQTPDGLMWMSTWNGLCYYDGYRFATFRNSAEQGMVLSTNRIMLIKPGSKGDIWCGTSDRHVYLFDTQANRFIDVTDMIRERFGHDVPVRSIYPLANGHTWLISNDASACYRVSDSLISTGAGIEQFSVDNGTLPSNLLSKVELDGQGREWIFSDRGVAMAGARMRSYISAEYMAQAGNNLYFASTDGRLFLFDPRHRAMQPVAMPHGVVRINAVEQLDGGNLLLATNVGIVAYDVRRGGMRVLNVQTPSQPSSEVTSIYVDRKHRIWAFTPSRGVVLLPGRNLSPRWLMADADRPLHRTTSVKPFVHEDAYGTVWVVPAEGTFSYYDEAAGELVPYMLKTSDRTDSYLPEINKFMFDKEGNLWFTGTRDVNLVNFRYHHFKLTPVLPGQEVRSLMYDSKGRIWAGTYNGQLALFDADRRLVGYMSRGGRLVSEPVAFANRIYSLFEDSHGGVWVGTKGTGLYVIDSLGRVEHFTANAADKYSISYNDVYDIDADSKGRIWVATYEGGINLVDKSQGRIRFINHRNRLAQYPMQQFARVRRISHTGRGEMLLSTTNGLVTFSDRFSHPEGIRFYTTPQVVGDTTSLLAPDVLQTLITRSGRVVVVTMGGGLQLVASPKLLADGLKFCDMSGARPDEGVVQSVAEDNKGNLWIMRESSIDRYKLDTGELLRYGPGNIGDGVELSEAKPAHYAKTDFISVAARGGFVSFNSADLKKSSYCPNIIFTRVHYHSTNRMVSILNKDVLDVPADSRNLTIYFAALEYSDKYLVRYAYKIEGIDENWNFVGPANSASFNRLPAGKFRLLVKSTNADGVWSDNVAELVIYSHPTFWETGWAWLLYIVLSCLVIYVAIYIYKLRAKAVLERDLNDMKTKFFTEIGHKLRTPLTLIGGPVAEVLGGGGLTDTSRRHLEMVQRNASRMLELVNKMLRYNLDHHVYISDTNAGVMMAGSGGETAVPHAAAGSAKKSLRLLVVEDNDDLRAFLVGILSSDYTVIQADNGQSGLEAAEAQMPDFIVTDVMMPVMDGLTMVHKIKQNKDICHIPIIVLSAKASLDDRLQGLREGIDDYITKPFSATYLKMRVQNIISQRRMLQQLYVEQLDPKNKDTYRLESPQIVDADKEMMKQLMVYLEENISNPEIKIEDLASSVNLSRSVFYGKIKSIVGMAPVDFVKHIRILRAEEMIVKSDYSFSQIAYAVGFSDPKYFSKCFKKETGMTPSEYRDRAESGDNT</sequence>
<evidence type="ECO:0000256" key="4">
    <source>
        <dbReference type="ARBA" id="ARBA00023015"/>
    </source>
</evidence>
<organism evidence="12 13">
    <name type="scientific">Marseilla massiliensis</name>
    <dbReference type="NCBI Taxonomy" id="1841864"/>
    <lineage>
        <taxon>Bacteria</taxon>
        <taxon>Pseudomonadati</taxon>
        <taxon>Bacteroidota</taxon>
        <taxon>Bacteroidia</taxon>
        <taxon>Bacteroidales</taxon>
        <taxon>Prevotellaceae</taxon>
        <taxon>Marseilla</taxon>
    </lineage>
</organism>
<dbReference type="GO" id="GO:0003700">
    <property type="term" value="F:DNA-binding transcription factor activity"/>
    <property type="evidence" value="ECO:0007669"/>
    <property type="project" value="InterPro"/>
</dbReference>
<dbReference type="EMBL" id="JACJJL010000020">
    <property type="protein sequence ID" value="MBM6662384.1"/>
    <property type="molecule type" value="Genomic_DNA"/>
</dbReference>
<dbReference type="Proteomes" id="UP000764045">
    <property type="component" value="Unassembled WGS sequence"/>
</dbReference>
<keyword evidence="8" id="KW-0472">Membrane</keyword>
<keyword evidence="13" id="KW-1185">Reference proteome</keyword>
<keyword evidence="3 7" id="KW-0597">Phosphoprotein</keyword>
<keyword evidence="8" id="KW-0812">Transmembrane</keyword>
<dbReference type="InterPro" id="IPR018062">
    <property type="entry name" value="HTH_AraC-typ_CS"/>
</dbReference>
<dbReference type="SMART" id="SM00448">
    <property type="entry name" value="REC"/>
    <property type="match status" value="1"/>
</dbReference>
<dbReference type="PROSITE" id="PS50110">
    <property type="entry name" value="RESPONSE_REGULATORY"/>
    <property type="match status" value="1"/>
</dbReference>
<dbReference type="InterPro" id="IPR001789">
    <property type="entry name" value="Sig_transdc_resp-reg_receiver"/>
</dbReference>
<dbReference type="GO" id="GO:0043565">
    <property type="term" value="F:sequence-specific DNA binding"/>
    <property type="evidence" value="ECO:0007669"/>
    <property type="project" value="InterPro"/>
</dbReference>
<dbReference type="InterPro" id="IPR011110">
    <property type="entry name" value="Reg_prop"/>
</dbReference>
<dbReference type="InterPro" id="IPR018060">
    <property type="entry name" value="HTH_AraC"/>
</dbReference>
<dbReference type="EC" id="2.7.13.3" evidence="2"/>
<dbReference type="InterPro" id="IPR009057">
    <property type="entry name" value="Homeodomain-like_sf"/>
</dbReference>
<dbReference type="CDD" id="cd17574">
    <property type="entry name" value="REC_OmpR"/>
    <property type="match status" value="1"/>
</dbReference>
<dbReference type="SUPFAM" id="SSF46689">
    <property type="entry name" value="Homeodomain-like"/>
    <property type="match status" value="1"/>
</dbReference>
<dbReference type="PANTHER" id="PTHR43547:SF2">
    <property type="entry name" value="HYBRID SIGNAL TRANSDUCTION HISTIDINE KINASE C"/>
    <property type="match status" value="1"/>
</dbReference>
<evidence type="ECO:0000259" key="11">
    <source>
        <dbReference type="PROSITE" id="PS50110"/>
    </source>
</evidence>
<evidence type="ECO:0000256" key="1">
    <source>
        <dbReference type="ARBA" id="ARBA00000085"/>
    </source>
</evidence>
<dbReference type="InterPro" id="IPR011006">
    <property type="entry name" value="CheY-like_superfamily"/>
</dbReference>
<dbReference type="SUPFAM" id="SSF47384">
    <property type="entry name" value="Homodimeric domain of signal transducing histidine kinase"/>
    <property type="match status" value="1"/>
</dbReference>
<dbReference type="Pfam" id="PF07495">
    <property type="entry name" value="Y_Y_Y"/>
    <property type="match status" value="1"/>
</dbReference>
<dbReference type="Pfam" id="PF07494">
    <property type="entry name" value="Reg_prop"/>
    <property type="match status" value="3"/>
</dbReference>
<protein>
    <recommendedName>
        <fullName evidence="2">histidine kinase</fullName>
        <ecNumber evidence="2">2.7.13.3</ecNumber>
    </recommendedName>
</protein>
<dbReference type="SUPFAM" id="SSF50998">
    <property type="entry name" value="Quinoprotein alcohol dehydrogenase-like"/>
    <property type="match status" value="1"/>
</dbReference>
<dbReference type="SUPFAM" id="SSF52172">
    <property type="entry name" value="CheY-like"/>
    <property type="match status" value="1"/>
</dbReference>
<evidence type="ECO:0000313" key="13">
    <source>
        <dbReference type="Proteomes" id="UP000764045"/>
    </source>
</evidence>
<evidence type="ECO:0000256" key="2">
    <source>
        <dbReference type="ARBA" id="ARBA00012438"/>
    </source>
</evidence>
<name>A0A938WQ80_9BACT</name>
<comment type="catalytic activity">
    <reaction evidence="1">
        <text>ATP + protein L-histidine = ADP + protein N-phospho-L-histidine.</text>
        <dbReference type="EC" id="2.7.13.3"/>
    </reaction>
</comment>
<proteinExistence type="predicted"/>
<gene>
    <name evidence="12" type="ORF">H6B30_11590</name>
</gene>
<evidence type="ECO:0000256" key="9">
    <source>
        <dbReference type="SAM" id="SignalP"/>
    </source>
</evidence>
<dbReference type="AlphaFoldDB" id="A0A938WQ80"/>
<dbReference type="SMART" id="SM00342">
    <property type="entry name" value="HTH_ARAC"/>
    <property type="match status" value="1"/>
</dbReference>
<dbReference type="Gene3D" id="1.10.10.60">
    <property type="entry name" value="Homeodomain-like"/>
    <property type="match status" value="2"/>
</dbReference>
<dbReference type="InterPro" id="IPR015943">
    <property type="entry name" value="WD40/YVTN_repeat-like_dom_sf"/>
</dbReference>
<keyword evidence="5" id="KW-0238">DNA-binding</keyword>
<dbReference type="InterPro" id="IPR036097">
    <property type="entry name" value="HisK_dim/P_sf"/>
</dbReference>
<keyword evidence="4" id="KW-0805">Transcription regulation</keyword>
<dbReference type="PROSITE" id="PS00041">
    <property type="entry name" value="HTH_ARAC_FAMILY_1"/>
    <property type="match status" value="1"/>
</dbReference>
<reference evidence="12 13" key="1">
    <citation type="journal article" date="2021" name="Sci. Rep.">
        <title>The distribution of antibiotic resistance genes in chicken gut microbiota commensals.</title>
        <authorList>
            <person name="Juricova H."/>
            <person name="Matiasovicova J."/>
            <person name="Kubasova T."/>
            <person name="Cejkova D."/>
            <person name="Rychlik I."/>
        </authorList>
    </citation>
    <scope>NUCLEOTIDE SEQUENCE [LARGE SCALE GENOMIC DNA]</scope>
    <source>
        <strain evidence="12 13">An819</strain>
    </source>
</reference>
<feature type="domain" description="HTH araC/xylS-type" evidence="10">
    <location>
        <begin position="1162"/>
        <end position="1261"/>
    </location>
</feature>
<dbReference type="Gene3D" id="2.130.10.10">
    <property type="entry name" value="YVTN repeat-like/Quinoprotein amine dehydrogenase"/>
    <property type="match status" value="3"/>
</dbReference>
<dbReference type="Pfam" id="PF12833">
    <property type="entry name" value="HTH_18"/>
    <property type="match status" value="1"/>
</dbReference>
<keyword evidence="9" id="KW-0732">Signal</keyword>
<dbReference type="PROSITE" id="PS01124">
    <property type="entry name" value="HTH_ARAC_FAMILY_2"/>
    <property type="match status" value="1"/>
</dbReference>
<feature type="chain" id="PRO_5037207202" description="histidine kinase" evidence="9">
    <location>
        <begin position="21"/>
        <end position="1268"/>
    </location>
</feature>
<dbReference type="InterPro" id="IPR020449">
    <property type="entry name" value="Tscrpt_reg_AraC-type_HTH"/>
</dbReference>
<dbReference type="Gene3D" id="3.40.50.2300">
    <property type="match status" value="1"/>
</dbReference>
<keyword evidence="6" id="KW-0804">Transcription</keyword>
<dbReference type="InterPro" id="IPR011123">
    <property type="entry name" value="Y_Y_Y"/>
</dbReference>
<feature type="signal peptide" evidence="9">
    <location>
        <begin position="1"/>
        <end position="20"/>
    </location>
</feature>
<dbReference type="RefSeq" id="WP_205110762.1">
    <property type="nucleotide sequence ID" value="NZ_JACJJL010000020.1"/>
</dbReference>
<dbReference type="SMART" id="SM00388">
    <property type="entry name" value="HisKA"/>
    <property type="match status" value="1"/>
</dbReference>
<dbReference type="InterPro" id="IPR003661">
    <property type="entry name" value="HisK_dim/P_dom"/>
</dbReference>
<keyword evidence="8" id="KW-1133">Transmembrane helix</keyword>
<dbReference type="Gene3D" id="2.60.40.10">
    <property type="entry name" value="Immunoglobulins"/>
    <property type="match status" value="1"/>
</dbReference>
<feature type="domain" description="Response regulatory" evidence="11">
    <location>
        <begin position="1009"/>
        <end position="1124"/>
    </location>
</feature>
<feature type="transmembrane region" description="Helical" evidence="8">
    <location>
        <begin position="875"/>
        <end position="895"/>
    </location>
</feature>
<dbReference type="SUPFAM" id="SSF63829">
    <property type="entry name" value="Calcium-dependent phosphotriesterase"/>
    <property type="match status" value="1"/>
</dbReference>
<dbReference type="InterPro" id="IPR011047">
    <property type="entry name" value="Quinoprotein_ADH-like_sf"/>
</dbReference>
<evidence type="ECO:0000256" key="5">
    <source>
        <dbReference type="ARBA" id="ARBA00023125"/>
    </source>
</evidence>
<dbReference type="CDD" id="cd00082">
    <property type="entry name" value="HisKA"/>
    <property type="match status" value="1"/>
</dbReference>
<evidence type="ECO:0000256" key="3">
    <source>
        <dbReference type="ARBA" id="ARBA00022553"/>
    </source>
</evidence>
<evidence type="ECO:0000256" key="8">
    <source>
        <dbReference type="SAM" id="Phobius"/>
    </source>
</evidence>
<comment type="caution">
    <text evidence="12">The sequence shown here is derived from an EMBL/GenBank/DDBJ whole genome shotgun (WGS) entry which is preliminary data.</text>
</comment>
<accession>A0A938WQ80</accession>
<dbReference type="Pfam" id="PF00072">
    <property type="entry name" value="Response_reg"/>
    <property type="match status" value="1"/>
</dbReference>
<feature type="modified residue" description="4-aspartylphosphate" evidence="7">
    <location>
        <position position="1057"/>
    </location>
</feature>
<dbReference type="InterPro" id="IPR013783">
    <property type="entry name" value="Ig-like_fold"/>
</dbReference>
<evidence type="ECO:0000256" key="7">
    <source>
        <dbReference type="PROSITE-ProRule" id="PRU00169"/>
    </source>
</evidence>
<dbReference type="Gene3D" id="1.10.287.130">
    <property type="match status" value="1"/>
</dbReference>
<evidence type="ECO:0000313" key="12">
    <source>
        <dbReference type="EMBL" id="MBM6662384.1"/>
    </source>
</evidence>
<dbReference type="Pfam" id="PF00512">
    <property type="entry name" value="HisKA"/>
    <property type="match status" value="1"/>
</dbReference>
<dbReference type="PRINTS" id="PR00032">
    <property type="entry name" value="HTHARAC"/>
</dbReference>
<evidence type="ECO:0000256" key="6">
    <source>
        <dbReference type="ARBA" id="ARBA00023163"/>
    </source>
</evidence>
<evidence type="ECO:0000259" key="10">
    <source>
        <dbReference type="PROSITE" id="PS01124"/>
    </source>
</evidence>
<dbReference type="PANTHER" id="PTHR43547">
    <property type="entry name" value="TWO-COMPONENT HISTIDINE KINASE"/>
    <property type="match status" value="1"/>
</dbReference>